<reference evidence="1" key="1">
    <citation type="submission" date="2018-02" db="EMBL/GenBank/DDBJ databases">
        <title>The genomes of Aspergillus section Nigri reveals drivers in fungal speciation.</title>
        <authorList>
            <consortium name="DOE Joint Genome Institute"/>
            <person name="Vesth T.C."/>
            <person name="Nybo J."/>
            <person name="Theobald S."/>
            <person name="Brandl J."/>
            <person name="Frisvad J.C."/>
            <person name="Nielsen K.F."/>
            <person name="Lyhne E.K."/>
            <person name="Kogle M.E."/>
            <person name="Kuo A."/>
            <person name="Riley R."/>
            <person name="Clum A."/>
            <person name="Nolan M."/>
            <person name="Lipzen A."/>
            <person name="Salamov A."/>
            <person name="Henrissat B."/>
            <person name="Wiebenga A."/>
            <person name="De vries R.P."/>
            <person name="Grigoriev I.V."/>
            <person name="Mortensen U.H."/>
            <person name="Andersen M.R."/>
            <person name="Baker S.E."/>
        </authorList>
    </citation>
    <scope>NUCLEOTIDE SEQUENCE</scope>
    <source>
        <strain evidence="1">CBS 121060</strain>
    </source>
</reference>
<gene>
    <name evidence="1" type="ORF">BO66DRAFT_470371</name>
</gene>
<keyword evidence="2" id="KW-1185">Reference proteome</keyword>
<accession>A0ACD1HD37</accession>
<dbReference type="EMBL" id="KZ824948">
    <property type="protein sequence ID" value="RAH71570.1"/>
    <property type="molecule type" value="Genomic_DNA"/>
</dbReference>
<organism evidence="1 2">
    <name type="scientific">Aspergillus aculeatinus CBS 121060</name>
    <dbReference type="NCBI Taxonomy" id="1448322"/>
    <lineage>
        <taxon>Eukaryota</taxon>
        <taxon>Fungi</taxon>
        <taxon>Dikarya</taxon>
        <taxon>Ascomycota</taxon>
        <taxon>Pezizomycotina</taxon>
        <taxon>Eurotiomycetes</taxon>
        <taxon>Eurotiomycetidae</taxon>
        <taxon>Eurotiales</taxon>
        <taxon>Aspergillaceae</taxon>
        <taxon>Aspergillus</taxon>
        <taxon>Aspergillus subgen. Circumdati</taxon>
    </lineage>
</organism>
<sequence length="1101" mass="120096">MAEHLEKTRVGSHPNPPEISNLEIRNTWSGNFEDPVAVRISLEVQCFPNTQFQLLNTKHSAISLISTSVTRVHSDHFGQSDQSKCEYRTPSPLFAFSSSVTEDEDNGEDTKLDSGRSSVFNAGHEVSDVSSLKDVVGSPCNDQVGEIRSRSDGASPQSERPRVTRLRTTSLQETRRRHASRSTPPMKPPPICLNIARSEDRNNAQNLGKRSAADACLPSSASDTESEDSNEKAVGRGDASHNAVSTGLAHRHKSPTKSPLAEKMQRLRGRLSTSYRSNHSSRSSRSTSKIDKPVELVLSDASSDAGLGASSYIKVGENDLSNSTATLIDLAEVAASTVLPTGKQPDSGNGSILPAKYKDTEEAAVCKVLPTDKQPDSVTDSILTGKDIKEAAVSTLLPTDKQPDSGNDSILPAKDIEEAAVSNVAPTDKQPDSGIDSIFTARDIEVLEKSLWEHESWRHQKTRVDSSLPPMETVPDHICSQEAPTTPLKYKQRPLFGGTDGAADTESLHGSLHSDETLRESRHPLTDPEHDRMTTEAQSPLTGSTSAKPGSPEPTISDHPTDDSEEKTDSPQPEVFAEPELILINDILFVKSPPNITPVPYKMVLTLTIKLQKGAPSGWSYLVIPGLPRLGTDEIGVLLFQIPANHGLEFRVTNLGRYKMVENCFLAELVYRGDIMIPLRRCDQNFYGIIKGFTVDQEIKAEIMPCSGAAEGTRDRQKSICIRYQAFCSVKLHNRCFCAEKCCVLLSIDGGPEGFFRTELDTRKTGLQVVQIAPEHDTPLGTSTLQIICHPKNYEMFCISWMVKLSHNNKKKASSWLPRVYPGPSGSNDRAKHYLRYTHLERGDESPSKNPANHHPGESSMKVTPEDSEAGLQTQGQPLEHTSHSEESGAADASPVGMIDDVVNIGEETSPMTTEELTDVGEEARGAVSGVNGEEKIIQRGEDAIAGQNERYASLRTKGLVVMFCLGFAVGGMFTSVWLDNIYVNALSRSFRGSSQSSVMHEGGINLTSEVSSVAADENHFQQMFKLNKTASVGGDVNLPEEPTEQESVDAEVELEGLGSGAEEVGEKQQPLHPHQTRSFRDQVDYWLGWRGPIVPNGDPV</sequence>
<evidence type="ECO:0000313" key="1">
    <source>
        <dbReference type="EMBL" id="RAH71570.1"/>
    </source>
</evidence>
<proteinExistence type="predicted"/>
<protein>
    <submittedName>
        <fullName evidence="1">Uncharacterized protein</fullName>
    </submittedName>
</protein>
<name>A0ACD1HD37_9EURO</name>
<evidence type="ECO:0000313" key="2">
    <source>
        <dbReference type="Proteomes" id="UP000249661"/>
    </source>
</evidence>
<dbReference type="Proteomes" id="UP000249661">
    <property type="component" value="Unassembled WGS sequence"/>
</dbReference>